<keyword evidence="1" id="KW-1133">Transmembrane helix</keyword>
<feature type="transmembrane region" description="Helical" evidence="1">
    <location>
        <begin position="204"/>
        <end position="224"/>
    </location>
</feature>
<dbReference type="AlphaFoldDB" id="A0A173LWQ5"/>
<organism evidence="2 3">
    <name type="scientific">Aurantimicrobium minutum</name>
    <dbReference type="NCBI Taxonomy" id="708131"/>
    <lineage>
        <taxon>Bacteria</taxon>
        <taxon>Bacillati</taxon>
        <taxon>Actinomycetota</taxon>
        <taxon>Actinomycetes</taxon>
        <taxon>Micrococcales</taxon>
        <taxon>Microbacteriaceae</taxon>
        <taxon>Aurantimicrobium</taxon>
    </lineage>
</organism>
<evidence type="ECO:0000313" key="3">
    <source>
        <dbReference type="Proteomes" id="UP000243847"/>
    </source>
</evidence>
<gene>
    <name evidence="2" type="ORF">AUMI_18630</name>
</gene>
<dbReference type="InterPro" id="IPR021315">
    <property type="entry name" value="Gap/Sap"/>
</dbReference>
<dbReference type="Proteomes" id="UP000243847">
    <property type="component" value="Chromosome sequence1"/>
</dbReference>
<proteinExistence type="predicted"/>
<dbReference type="RefSeq" id="WP_096381765.1">
    <property type="nucleotide sequence ID" value="NZ_AP017457.1"/>
</dbReference>
<accession>A0A173LWQ5</accession>
<dbReference type="EMBL" id="AP017457">
    <property type="protein sequence ID" value="BAU99405.1"/>
    <property type="molecule type" value="Genomic_DNA"/>
</dbReference>
<reference evidence="2 3" key="1">
    <citation type="journal article" date="2016" name="Genome Announc.">
        <title>Complete Genome Sequence of Aurantimicrobium minutum Type Strain KNCT, a Planktonic Ultramicrobacterium Isolated from River Water.</title>
        <authorList>
            <person name="Nakai R."/>
            <person name="Fujisawa T."/>
            <person name="Nakamura Y."/>
            <person name="Nishide H."/>
            <person name="Uchiyama I."/>
            <person name="Baba T."/>
            <person name="Toyoda A."/>
            <person name="Fujiyama A."/>
            <person name="Naganuma T."/>
            <person name="Niki H."/>
        </authorList>
    </citation>
    <scope>NUCLEOTIDE SEQUENCE [LARGE SCALE GENOMIC DNA]</scope>
    <source>
        <strain evidence="2 3">KNC</strain>
    </source>
</reference>
<sequence>MGKEEIELLFRVIPLAIGAAFTPSLFGLQLVAAVSPRWVSRTIATAIGAGLAFAIAISLLLFGFASLPADNRGQDSPLSGAIWLIVGIVLGASATWLFMPHPELAKSSEVRLTEGLNKARPVTFFGVAFALSIKDVTSFALLIPALHDIAASKVDIWFKVPTALLVYLIALIGVILPPIWRLIRREHAEVFLDKMFRFTMDHQFKILGVVAVFFAIYCIIIAVGTGKFGWVSW</sequence>
<dbReference type="KEGG" id="amin:AUMI_18630"/>
<feature type="transmembrane region" description="Helical" evidence="1">
    <location>
        <begin position="81"/>
        <end position="101"/>
    </location>
</feature>
<dbReference type="GeneID" id="80452056"/>
<name>A0A173LWQ5_9MICO</name>
<feature type="transmembrane region" description="Helical" evidence="1">
    <location>
        <begin position="46"/>
        <end position="69"/>
    </location>
</feature>
<dbReference type="OrthoDB" id="5107319at2"/>
<evidence type="ECO:0000256" key="1">
    <source>
        <dbReference type="SAM" id="Phobius"/>
    </source>
</evidence>
<keyword evidence="1" id="KW-0472">Membrane</keyword>
<protein>
    <submittedName>
        <fullName evidence="2">Uncharacterized protein</fullName>
    </submittedName>
</protein>
<keyword evidence="1" id="KW-0812">Transmembrane</keyword>
<feature type="transmembrane region" description="Helical" evidence="1">
    <location>
        <begin position="12"/>
        <end position="34"/>
    </location>
</feature>
<evidence type="ECO:0000313" key="2">
    <source>
        <dbReference type="EMBL" id="BAU99405.1"/>
    </source>
</evidence>
<feature type="transmembrane region" description="Helical" evidence="1">
    <location>
        <begin position="163"/>
        <end position="183"/>
    </location>
</feature>
<feature type="transmembrane region" description="Helical" evidence="1">
    <location>
        <begin position="122"/>
        <end position="143"/>
    </location>
</feature>
<dbReference type="Pfam" id="PF11139">
    <property type="entry name" value="SfLAP"/>
    <property type="match status" value="1"/>
</dbReference>